<dbReference type="EMBL" id="LN906597">
    <property type="protein sequence ID" value="CUT17830.1"/>
    <property type="molecule type" value="Genomic_DNA"/>
</dbReference>
<sequence>MHPCQSNDNFTSEDLNEINNFTSNVTSSDTNQMPCREEFNDGNQNLDWCLGSCIDNLLEDGSSFNVVDAPFSNNSDWYNTFSEELFIDVFKLEELDQEVTTNKTTSSDIVVDTKTAITDYNETENFVEQPLTCGTLKRPFVEEEQFEKTPNPKRIDLKESNSYEKYHYDSSNMDINLCTIKSDLVNTQNNEPSMEKNSETKNIDDNNFETDKYKSLVDILLEDKELCDYNSYQHVNSIEELFFNIVKSDSTDMHENSPCIAMDVDLSSIIKNEQIATTSKFTGEETNKNKSYAKIIMPDELTVLSLSYKKSSIYIDKSIESIYESAIKKIVVDEKKTLRTTVLTEFKDMTKYCSISYMDLSETYSNVREYILERVSPYIKTIITTADIKITPGMSISDIRSKCISNNTFLSNLSEYCIETVEIIRKTPDTEFFHIIQNNINLGTNNFFKIDLTSIPNHKKNALSILSKNLIIETISDLTQKIIYAIKKFKSIDICAGLFSVLHGAYVSKSFIKDLIEIYNDTDNEIRSNKCLKTRFDNDQILFDESIAKNKLKEAVENSVILYKENTYHPNWSTKELMIEYLLSDMINIFYDLCSSGKYYPIEVEDIVKNYAKFIIPRGIVVLSPQYKPSNIFINKHIDNIYEYAIKNVFIDKEKIFSDTILKEFKYSIEHKIYDASNIDMTNTYSKVREYILKKMSHYTKDIVQSAYLLITPGMHVSDIRSTLISNQFFLNKIEECRLEITEMINITPPMELLRVIQQNITIDLINNFNLTAHSITIIKRDALYKALKKLIIDTVSNLKQDIIFVIENLSCDDISSILFLQLHGANIIVSSIKNIINIYEEIMENESLISDLNNAMKSFFRRPFIKKKLEKLIRTSIVLHEGITFLPNDDIINTMTCRLFSDMTKNFLDQYHLSPSAQRNINEESNTNNLACQFPQNIYKKRDESNGIIIPVSNQPTSIISEENGLQCFTESLEGIYEYAVRKIIIDEKRLLKKTILAEFKNIIDKKGFDNSCIDISETYSNVHKYIVDRICPYINNIIHIADVKITSQMFISEIKIKCTSNHIFFSKLSEGCVKIIETINRMPNDNFLSILQSKITFDEGNVLDVNTPIMDSKKNILSQALKSLIIDTISNITHKITYVIRKFRVADFRIGMFSLLHGVYIDKSFIRNVINIYKEEVIEPKAPNHDSCDNDKYIDESIIRYKLEKALKTSVILLREKICSLEKSEAKLMIEYLLSDIIKASNEHFYKQNSNEQEDNHQGCSEIRVIKELTLMKSCDIRHILNNKKIDNLYECAIRKISIDDEEIFRNLILMEIKKRIKYEDLGEPDVYIAEWHSRVRKYVSNKISPHINDIIQTSDVLIPPGTPITNIGDNYISNIDFFCSLGEYCKKILTYINKIPSKNFELIVPKSIRICLKNSPDDNHNKIAARNYFYEISKSLVMDTISKLPQKISSTIKNFELIDICNGVFLLFRDIYITKSLMRNIINIYNSISNNIMENTSQKDNDPNYRHKLFDQLCVKTKLEEMIQASVIVHKGNIMPPDKLEVNLLTGYLLASMIKSLQK</sequence>
<organism evidence="1 2">
    <name type="scientific">Candidatus Ichthyocystis hellenicum</name>
    <dbReference type="NCBI Taxonomy" id="1561003"/>
    <lineage>
        <taxon>Bacteria</taxon>
        <taxon>Pseudomonadati</taxon>
        <taxon>Pseudomonadota</taxon>
        <taxon>Betaproteobacteria</taxon>
        <taxon>Burkholderiales</taxon>
        <taxon>Candidatus Ichthyocystis</taxon>
    </lineage>
</organism>
<dbReference type="Proteomes" id="UP000198651">
    <property type="component" value="Chromosome I"/>
</dbReference>
<name>A0A0S4M6D2_9BURK</name>
<protein>
    <submittedName>
        <fullName evidence="1">Uncharacterized protein</fullName>
    </submittedName>
</protein>
<keyword evidence="2" id="KW-1185">Reference proteome</keyword>
<reference evidence="2" key="1">
    <citation type="submission" date="2015-11" db="EMBL/GenBank/DDBJ databases">
        <authorList>
            <person name="Seth-Smith H.M.B."/>
        </authorList>
    </citation>
    <scope>NUCLEOTIDE SEQUENCE [LARGE SCALE GENOMIC DNA]</scope>
    <source>
        <strain evidence="2">2013Ark11</strain>
    </source>
</reference>
<evidence type="ECO:0000313" key="1">
    <source>
        <dbReference type="EMBL" id="CUT17830.1"/>
    </source>
</evidence>
<dbReference type="RefSeq" id="WP_092490532.1">
    <property type="nucleotide sequence ID" value="NZ_LN906597.1"/>
</dbReference>
<gene>
    <name evidence="1" type="ORF">Ark11_1011</name>
</gene>
<proteinExistence type="predicted"/>
<accession>A0A0S4M6D2</accession>
<evidence type="ECO:0000313" key="2">
    <source>
        <dbReference type="Proteomes" id="UP000198651"/>
    </source>
</evidence>